<dbReference type="PANTHER" id="PTHR24419">
    <property type="entry name" value="INTERLEUKIN-1 RECEPTOR-ASSOCIATED KINASE"/>
    <property type="match status" value="1"/>
</dbReference>
<dbReference type="InterPro" id="IPR000719">
    <property type="entry name" value="Prot_kinase_dom"/>
</dbReference>
<dbReference type="EMBL" id="OC856709">
    <property type="protein sequence ID" value="CAD7624157.1"/>
    <property type="molecule type" value="Genomic_DNA"/>
</dbReference>
<name>A0A7R9KJ22_9ACAR</name>
<sequence length="324" mass="37378">MYLDIDSGTIQAISGHLNSSRDRNQNSEEDEDSEETPFISLIKSITEDDFNRKSLLKFCEQNSIQSFEEVFNQSLYRDIYRFDYGTYAELFTAIDNNINEKVVLKVIRVVSSDLKSRINGVKFHSIALFKEVHSECQISAALSNLRTGPKFRTNCYPRVYSKYLLDGDIPHYFLKEKAFDGFKPIRNDVFEDYASIPREYANKTITASQVLSVIKQVIIGLAVAEGAVELEHRDLHESNILIQETSEMDIQFIHNSKCYSIESHGLEATIIDTTFSRIKLNDSVFYKDLSSIMTFDEKLTLQDKAYKSMKPMEEIYSKDKYELD</sequence>
<reference evidence="3" key="1">
    <citation type="submission" date="2020-11" db="EMBL/GenBank/DDBJ databases">
        <authorList>
            <person name="Tran Van P."/>
        </authorList>
    </citation>
    <scope>NUCLEOTIDE SEQUENCE</scope>
</reference>
<evidence type="ECO:0000313" key="3">
    <source>
        <dbReference type="EMBL" id="CAD7624157.1"/>
    </source>
</evidence>
<protein>
    <recommendedName>
        <fullName evidence="2">Protein kinase domain-containing protein</fullName>
    </recommendedName>
</protein>
<dbReference type="OrthoDB" id="6516563at2759"/>
<dbReference type="Pfam" id="PF12330">
    <property type="entry name" value="Haspin_kinase"/>
    <property type="match status" value="1"/>
</dbReference>
<dbReference type="Proteomes" id="UP000759131">
    <property type="component" value="Unassembled WGS sequence"/>
</dbReference>
<dbReference type="PROSITE" id="PS50011">
    <property type="entry name" value="PROTEIN_KINASE_DOM"/>
    <property type="match status" value="1"/>
</dbReference>
<dbReference type="GO" id="GO:0005737">
    <property type="term" value="C:cytoplasm"/>
    <property type="evidence" value="ECO:0007669"/>
    <property type="project" value="TreeGrafter"/>
</dbReference>
<evidence type="ECO:0000313" key="4">
    <source>
        <dbReference type="Proteomes" id="UP000759131"/>
    </source>
</evidence>
<dbReference type="InterPro" id="IPR011009">
    <property type="entry name" value="Kinase-like_dom_sf"/>
</dbReference>
<dbReference type="GO" id="GO:0000278">
    <property type="term" value="P:mitotic cell cycle"/>
    <property type="evidence" value="ECO:0007669"/>
    <property type="project" value="TreeGrafter"/>
</dbReference>
<dbReference type="GO" id="GO:0072354">
    <property type="term" value="F:histone H3T3 kinase activity"/>
    <property type="evidence" value="ECO:0007669"/>
    <property type="project" value="TreeGrafter"/>
</dbReference>
<accession>A0A7R9KJ22</accession>
<gene>
    <name evidence="3" type="ORF">OSB1V03_LOCUS4603</name>
</gene>
<dbReference type="PANTHER" id="PTHR24419:SF18">
    <property type="entry name" value="SERINE_THREONINE-PROTEIN KINASE HASPIN"/>
    <property type="match status" value="1"/>
</dbReference>
<feature type="region of interest" description="Disordered" evidence="1">
    <location>
        <begin position="16"/>
        <end position="36"/>
    </location>
</feature>
<evidence type="ECO:0000259" key="2">
    <source>
        <dbReference type="PROSITE" id="PS50011"/>
    </source>
</evidence>
<organism evidence="3">
    <name type="scientific">Medioppia subpectinata</name>
    <dbReference type="NCBI Taxonomy" id="1979941"/>
    <lineage>
        <taxon>Eukaryota</taxon>
        <taxon>Metazoa</taxon>
        <taxon>Ecdysozoa</taxon>
        <taxon>Arthropoda</taxon>
        <taxon>Chelicerata</taxon>
        <taxon>Arachnida</taxon>
        <taxon>Acari</taxon>
        <taxon>Acariformes</taxon>
        <taxon>Sarcoptiformes</taxon>
        <taxon>Oribatida</taxon>
        <taxon>Brachypylina</taxon>
        <taxon>Oppioidea</taxon>
        <taxon>Oppiidae</taxon>
        <taxon>Medioppia</taxon>
    </lineage>
</organism>
<dbReference type="Gene3D" id="1.10.510.10">
    <property type="entry name" value="Transferase(Phosphotransferase) domain 1"/>
    <property type="match status" value="1"/>
</dbReference>
<feature type="domain" description="Protein kinase" evidence="2">
    <location>
        <begin position="76"/>
        <end position="324"/>
    </location>
</feature>
<dbReference type="GO" id="GO:0005524">
    <property type="term" value="F:ATP binding"/>
    <property type="evidence" value="ECO:0007669"/>
    <property type="project" value="InterPro"/>
</dbReference>
<dbReference type="SUPFAM" id="SSF56112">
    <property type="entry name" value="Protein kinase-like (PK-like)"/>
    <property type="match status" value="1"/>
</dbReference>
<dbReference type="AlphaFoldDB" id="A0A7R9KJ22"/>
<proteinExistence type="predicted"/>
<keyword evidence="4" id="KW-1185">Reference proteome</keyword>
<dbReference type="GO" id="GO:0035556">
    <property type="term" value="P:intracellular signal transduction"/>
    <property type="evidence" value="ECO:0007669"/>
    <property type="project" value="TreeGrafter"/>
</dbReference>
<evidence type="ECO:0000256" key="1">
    <source>
        <dbReference type="SAM" id="MobiDB-lite"/>
    </source>
</evidence>
<dbReference type="GO" id="GO:0005634">
    <property type="term" value="C:nucleus"/>
    <property type="evidence" value="ECO:0007669"/>
    <property type="project" value="TreeGrafter"/>
</dbReference>
<dbReference type="EMBL" id="CAJPIZ010002134">
    <property type="protein sequence ID" value="CAG2104587.1"/>
    <property type="molecule type" value="Genomic_DNA"/>
</dbReference>